<feature type="region of interest" description="Disordered" evidence="1">
    <location>
        <begin position="199"/>
        <end position="253"/>
    </location>
</feature>
<feature type="compositionally biased region" description="Low complexity" evidence="1">
    <location>
        <begin position="1"/>
        <end position="10"/>
    </location>
</feature>
<reference evidence="2 3" key="1">
    <citation type="submission" date="2019-07" db="EMBL/GenBank/DDBJ databases">
        <title>Rhodotorula toruloides NBRC10032 genome sequencing.</title>
        <authorList>
            <person name="Shida Y."/>
            <person name="Takaku H."/>
            <person name="Ogasawara W."/>
            <person name="Mori K."/>
        </authorList>
    </citation>
    <scope>NUCLEOTIDE SEQUENCE [LARGE SCALE GENOMIC DNA]</scope>
    <source>
        <strain evidence="2 3">NBRC10032</strain>
    </source>
</reference>
<feature type="compositionally biased region" description="Basic and acidic residues" evidence="1">
    <location>
        <begin position="145"/>
        <end position="157"/>
    </location>
</feature>
<feature type="compositionally biased region" description="Basic and acidic residues" evidence="1">
    <location>
        <begin position="170"/>
        <end position="182"/>
    </location>
</feature>
<dbReference type="OrthoDB" id="2530017at2759"/>
<feature type="compositionally biased region" description="Low complexity" evidence="1">
    <location>
        <begin position="210"/>
        <end position="230"/>
    </location>
</feature>
<protein>
    <submittedName>
        <fullName evidence="2">Uncharacterized protein</fullName>
    </submittedName>
</protein>
<dbReference type="AlphaFoldDB" id="A0A511K7Y4"/>
<organism evidence="2 3">
    <name type="scientific">Rhodotorula toruloides</name>
    <name type="common">Yeast</name>
    <name type="synonym">Rhodosporidium toruloides</name>
    <dbReference type="NCBI Taxonomy" id="5286"/>
    <lineage>
        <taxon>Eukaryota</taxon>
        <taxon>Fungi</taxon>
        <taxon>Dikarya</taxon>
        <taxon>Basidiomycota</taxon>
        <taxon>Pucciniomycotina</taxon>
        <taxon>Microbotryomycetes</taxon>
        <taxon>Sporidiobolales</taxon>
        <taxon>Sporidiobolaceae</taxon>
        <taxon>Rhodotorula</taxon>
    </lineage>
</organism>
<sequence length="253" mass="26151">MPGPGDLTPQATPPPPHSIPTPHARQPHPMSRSAAHAGDDSTMGFAEDTSSAASSVSSPGDDLLMKNEAGEEDERMLTEGEETAVPRPSFFRLAPSVPASSAYAPTSPTKRATRSNAAAGPSSRHGAHSSKRERAAQMFASGEGEFERERTAIEGSRRGGRGGGGGGEDGEGRSAEDNVKQKLLDKDYAGRLNFDPFLQQVQALRQSRESAPTRPSAPAGAPASPSTQATPLPPPVLSTTEDGTPPAPAAPTA</sequence>
<evidence type="ECO:0000313" key="3">
    <source>
        <dbReference type="Proteomes" id="UP000321518"/>
    </source>
</evidence>
<proteinExistence type="predicted"/>
<accession>A0A511K7Y4</accession>
<feature type="compositionally biased region" description="Acidic residues" evidence="1">
    <location>
        <begin position="70"/>
        <end position="82"/>
    </location>
</feature>
<feature type="region of interest" description="Disordered" evidence="1">
    <location>
        <begin position="1"/>
        <end position="182"/>
    </location>
</feature>
<gene>
    <name evidence="2" type="ORF">Rt10032_c01g0476</name>
</gene>
<comment type="caution">
    <text evidence="2">The sequence shown here is derived from an EMBL/GenBank/DDBJ whole genome shotgun (WGS) entry which is preliminary data.</text>
</comment>
<evidence type="ECO:0000313" key="2">
    <source>
        <dbReference type="EMBL" id="GEM06459.1"/>
    </source>
</evidence>
<dbReference type="Proteomes" id="UP000321518">
    <property type="component" value="Unassembled WGS sequence"/>
</dbReference>
<dbReference type="EMBL" id="BJWK01000001">
    <property type="protein sequence ID" value="GEM06459.1"/>
    <property type="molecule type" value="Genomic_DNA"/>
</dbReference>
<name>A0A511K7Y4_RHOTO</name>
<feature type="compositionally biased region" description="Low complexity" evidence="1">
    <location>
        <begin position="94"/>
        <end position="108"/>
    </location>
</feature>
<evidence type="ECO:0000256" key="1">
    <source>
        <dbReference type="SAM" id="MobiDB-lite"/>
    </source>
</evidence>